<dbReference type="InterPro" id="IPR049156">
    <property type="entry name" value="Phage_chap_TAC_15-like"/>
</dbReference>
<dbReference type="AlphaFoldDB" id="A0A7X3H3V0"/>
<dbReference type="Proteomes" id="UP000461288">
    <property type="component" value="Unassembled WGS sequence"/>
</dbReference>
<protein>
    <recommendedName>
        <fullName evidence="3">Bacteriophage protein</fullName>
    </recommendedName>
</protein>
<evidence type="ECO:0008006" key="3">
    <source>
        <dbReference type="Google" id="ProtNLM"/>
    </source>
</evidence>
<sequence length="155" mass="16381">MMNEFELAGHTYRVGKIPAMQQFHLSRKVAPIIPTLVPVFTRLQAGAAVSQDGAAAPLTANLDATAEALSPFTEAIAEMPNEAAEFVLSTCLSVVQRQQGTTWSSIWSGQHNTPMFDDIDLGVMLQLALRVIILSLGPTLAGLLTGPRPGSPAGA</sequence>
<organism evidence="1 2">
    <name type="scientific">Metapseudomonas otitidis</name>
    <dbReference type="NCBI Taxonomy" id="319939"/>
    <lineage>
        <taxon>Bacteria</taxon>
        <taxon>Pseudomonadati</taxon>
        <taxon>Pseudomonadota</taxon>
        <taxon>Gammaproteobacteria</taxon>
        <taxon>Pseudomonadales</taxon>
        <taxon>Pseudomonadaceae</taxon>
        <taxon>Metapseudomonas</taxon>
    </lineage>
</organism>
<reference evidence="1 2" key="1">
    <citation type="submission" date="2019-12" db="EMBL/GenBank/DDBJ databases">
        <title>Draft genome sequence of Pseudomonas otitidis recovered from a chicken carcass.</title>
        <authorList>
            <person name="Vieira T.R."/>
            <person name="Oliviera E.F.C."/>
            <person name="Silva N.M.V."/>
            <person name="Sambrano G.E."/>
            <person name="Cibulski S.P."/>
            <person name="Cardoso M.R.I."/>
        </authorList>
    </citation>
    <scope>NUCLEOTIDE SEQUENCE [LARGE SCALE GENOMIC DNA]</scope>
    <source>
        <strain evidence="1 2">25_K</strain>
    </source>
</reference>
<dbReference type="Pfam" id="PF21822">
    <property type="entry name" value="Phage_TAC_15"/>
    <property type="match status" value="1"/>
</dbReference>
<evidence type="ECO:0000313" key="2">
    <source>
        <dbReference type="Proteomes" id="UP000461288"/>
    </source>
</evidence>
<proteinExistence type="predicted"/>
<name>A0A7X3H3V0_9GAMM</name>
<comment type="caution">
    <text evidence="1">The sequence shown here is derived from an EMBL/GenBank/DDBJ whole genome shotgun (WGS) entry which is preliminary data.</text>
</comment>
<accession>A0A7X3H3V0</accession>
<evidence type="ECO:0000313" key="1">
    <source>
        <dbReference type="EMBL" id="MWK54685.1"/>
    </source>
</evidence>
<dbReference type="EMBL" id="WTFN01000003">
    <property type="protein sequence ID" value="MWK54685.1"/>
    <property type="molecule type" value="Genomic_DNA"/>
</dbReference>
<gene>
    <name evidence="1" type="ORF">GO594_01725</name>
</gene>